<evidence type="ECO:0000313" key="4">
    <source>
        <dbReference type="Proteomes" id="UP001501009"/>
    </source>
</evidence>
<accession>A0ABP7H4Q0</accession>
<feature type="region of interest" description="Disordered" evidence="1">
    <location>
        <begin position="334"/>
        <end position="372"/>
    </location>
</feature>
<keyword evidence="2" id="KW-0472">Membrane</keyword>
<evidence type="ECO:0000256" key="2">
    <source>
        <dbReference type="SAM" id="Phobius"/>
    </source>
</evidence>
<dbReference type="Proteomes" id="UP001501009">
    <property type="component" value="Unassembled WGS sequence"/>
</dbReference>
<proteinExistence type="predicted"/>
<gene>
    <name evidence="3" type="ORF">GCM10022403_015700</name>
</gene>
<feature type="transmembrane region" description="Helical" evidence="2">
    <location>
        <begin position="7"/>
        <end position="26"/>
    </location>
</feature>
<feature type="transmembrane region" description="Helical" evidence="2">
    <location>
        <begin position="32"/>
        <end position="51"/>
    </location>
</feature>
<protein>
    <submittedName>
        <fullName evidence="3">Uncharacterized protein</fullName>
    </submittedName>
</protein>
<keyword evidence="2" id="KW-0812">Transmembrane</keyword>
<sequence length="372" mass="41544">MHSGHRTMTAFLTVILGLLLVIIGLIFDWPLWAWPIVAGALLVGAAASLVVTHRRKPYIPPERLLEPDVQPVERWERMIKQVSLPSLEEDYDFQFSATVRWRPLDAPANAPVVNPGGLAIEAILDRVRHITRQAPPHRSSLTEHHLNGALATMLPDPSNRVVAMAENVQLSLSDSDRDRLEKLATVRKDEAVWEHERKWEQNRRAYLSGDVLKTPGSAVVWWLAKNDERVDKTVSDIGLLAELSSAANNIPVPEDFHRFVPGLAALRVPGTAVREEARMGPRTPDEYVEELLQGTGLDEDDPRRELFIKRIADAARGAGLHEVAEVLERRRDAFASTDPAYEPSPDHDDFGNPPFDEGQDEFPPPSQDESPG</sequence>
<keyword evidence="2" id="KW-1133">Transmembrane helix</keyword>
<evidence type="ECO:0000256" key="1">
    <source>
        <dbReference type="SAM" id="MobiDB-lite"/>
    </source>
</evidence>
<keyword evidence="4" id="KW-1185">Reference proteome</keyword>
<reference evidence="4" key="1">
    <citation type="journal article" date="2019" name="Int. J. Syst. Evol. Microbiol.">
        <title>The Global Catalogue of Microorganisms (GCM) 10K type strain sequencing project: providing services to taxonomists for standard genome sequencing and annotation.</title>
        <authorList>
            <consortium name="The Broad Institute Genomics Platform"/>
            <consortium name="The Broad Institute Genome Sequencing Center for Infectious Disease"/>
            <person name="Wu L."/>
            <person name="Ma J."/>
        </authorList>
    </citation>
    <scope>NUCLEOTIDE SEQUENCE [LARGE SCALE GENOMIC DNA]</scope>
    <source>
        <strain evidence="4">JCM 17138</strain>
    </source>
</reference>
<name>A0ABP7H4Q0_9ACTN</name>
<organism evidence="3 4">
    <name type="scientific">Streptomyces coacervatus</name>
    <dbReference type="NCBI Taxonomy" id="647381"/>
    <lineage>
        <taxon>Bacteria</taxon>
        <taxon>Bacillati</taxon>
        <taxon>Actinomycetota</taxon>
        <taxon>Actinomycetes</taxon>
        <taxon>Kitasatosporales</taxon>
        <taxon>Streptomycetaceae</taxon>
        <taxon>Streptomyces</taxon>
    </lineage>
</organism>
<comment type="caution">
    <text evidence="3">The sequence shown here is derived from an EMBL/GenBank/DDBJ whole genome shotgun (WGS) entry which is preliminary data.</text>
</comment>
<dbReference type="RefSeq" id="WP_275774128.1">
    <property type="nucleotide sequence ID" value="NZ_BAABDE010000006.1"/>
</dbReference>
<evidence type="ECO:0000313" key="3">
    <source>
        <dbReference type="EMBL" id="GAA3782007.1"/>
    </source>
</evidence>
<dbReference type="EMBL" id="BAABDE010000006">
    <property type="protein sequence ID" value="GAA3782007.1"/>
    <property type="molecule type" value="Genomic_DNA"/>
</dbReference>